<protein>
    <submittedName>
        <fullName evidence="6">10155_t:CDS:1</fullName>
    </submittedName>
</protein>
<name>A0A9N8ZNK8_9GLOM</name>
<dbReference type="OrthoDB" id="2361724at2759"/>
<dbReference type="Gene3D" id="2.60.40.420">
    <property type="entry name" value="Cupredoxins - blue copper proteins"/>
    <property type="match status" value="1"/>
</dbReference>
<proteinExistence type="predicted"/>
<keyword evidence="4" id="KW-0732">Signal</keyword>
<keyword evidence="1" id="KW-0479">Metal-binding</keyword>
<feature type="region of interest" description="Disordered" evidence="3">
    <location>
        <begin position="50"/>
        <end position="75"/>
    </location>
</feature>
<dbReference type="SUPFAM" id="SSF49503">
    <property type="entry name" value="Cupredoxins"/>
    <property type="match status" value="1"/>
</dbReference>
<feature type="chain" id="PRO_5040229690" evidence="4">
    <location>
        <begin position="21"/>
        <end position="169"/>
    </location>
</feature>
<evidence type="ECO:0000256" key="2">
    <source>
        <dbReference type="ARBA" id="ARBA00023008"/>
    </source>
</evidence>
<evidence type="ECO:0000256" key="3">
    <source>
        <dbReference type="SAM" id="MobiDB-lite"/>
    </source>
</evidence>
<dbReference type="InterPro" id="IPR000923">
    <property type="entry name" value="BlueCu_1"/>
</dbReference>
<evidence type="ECO:0000256" key="4">
    <source>
        <dbReference type="SAM" id="SignalP"/>
    </source>
</evidence>
<reference evidence="6" key="1">
    <citation type="submission" date="2021-06" db="EMBL/GenBank/DDBJ databases">
        <authorList>
            <person name="Kallberg Y."/>
            <person name="Tangrot J."/>
            <person name="Rosling A."/>
        </authorList>
    </citation>
    <scope>NUCLEOTIDE SEQUENCE</scope>
    <source>
        <strain evidence="6">MT106</strain>
    </source>
</reference>
<dbReference type="EMBL" id="CAJVPL010000480">
    <property type="protein sequence ID" value="CAG8501892.1"/>
    <property type="molecule type" value="Genomic_DNA"/>
</dbReference>
<sequence length="169" mass="17467">MTCAFKVVLALVALVAVVRAAEYNITTQGLKFVPASLDVKPGDKVTWTSNSTHSVVQSDQDDCTPSTGENAFKSGGNLKPEGYSYTIPSDAKPGKLYYFCGVSGHCAAGMKAVLVVADGGNSSSTNTSSTSPTNANASTTSAPTASNTKSSSADNLKRSFEETILNIKA</sequence>
<comment type="caution">
    <text evidence="6">The sequence shown here is derived from an EMBL/GenBank/DDBJ whole genome shotgun (WGS) entry which is preliminary data.</text>
</comment>
<feature type="region of interest" description="Disordered" evidence="3">
    <location>
        <begin position="120"/>
        <end position="157"/>
    </location>
</feature>
<dbReference type="Proteomes" id="UP000789831">
    <property type="component" value="Unassembled WGS sequence"/>
</dbReference>
<organism evidence="6 7">
    <name type="scientific">Ambispora gerdemannii</name>
    <dbReference type="NCBI Taxonomy" id="144530"/>
    <lineage>
        <taxon>Eukaryota</taxon>
        <taxon>Fungi</taxon>
        <taxon>Fungi incertae sedis</taxon>
        <taxon>Mucoromycota</taxon>
        <taxon>Glomeromycotina</taxon>
        <taxon>Glomeromycetes</taxon>
        <taxon>Archaeosporales</taxon>
        <taxon>Ambisporaceae</taxon>
        <taxon>Ambispora</taxon>
    </lineage>
</organism>
<dbReference type="Pfam" id="PF00127">
    <property type="entry name" value="Copper-bind"/>
    <property type="match status" value="1"/>
</dbReference>
<dbReference type="InterPro" id="IPR008972">
    <property type="entry name" value="Cupredoxin"/>
</dbReference>
<evidence type="ECO:0000256" key="1">
    <source>
        <dbReference type="ARBA" id="ARBA00022723"/>
    </source>
</evidence>
<evidence type="ECO:0000313" key="6">
    <source>
        <dbReference type="EMBL" id="CAG8501892.1"/>
    </source>
</evidence>
<feature type="signal peptide" evidence="4">
    <location>
        <begin position="1"/>
        <end position="20"/>
    </location>
</feature>
<evidence type="ECO:0000313" key="7">
    <source>
        <dbReference type="Proteomes" id="UP000789831"/>
    </source>
</evidence>
<gene>
    <name evidence="6" type="ORF">AGERDE_LOCUS4290</name>
</gene>
<dbReference type="GO" id="GO:0005507">
    <property type="term" value="F:copper ion binding"/>
    <property type="evidence" value="ECO:0007669"/>
    <property type="project" value="InterPro"/>
</dbReference>
<keyword evidence="2" id="KW-0186">Copper</keyword>
<evidence type="ECO:0000259" key="5">
    <source>
        <dbReference type="Pfam" id="PF00127"/>
    </source>
</evidence>
<feature type="compositionally biased region" description="Low complexity" evidence="3">
    <location>
        <begin position="121"/>
        <end position="153"/>
    </location>
</feature>
<dbReference type="GO" id="GO:0009055">
    <property type="term" value="F:electron transfer activity"/>
    <property type="evidence" value="ECO:0007669"/>
    <property type="project" value="InterPro"/>
</dbReference>
<feature type="domain" description="Blue (type 1) copper" evidence="5">
    <location>
        <begin position="24"/>
        <end position="116"/>
    </location>
</feature>
<accession>A0A9N8ZNK8</accession>
<keyword evidence="7" id="KW-1185">Reference proteome</keyword>
<feature type="compositionally biased region" description="Polar residues" evidence="3">
    <location>
        <begin position="50"/>
        <end position="69"/>
    </location>
</feature>
<dbReference type="AlphaFoldDB" id="A0A9N8ZNK8"/>